<organism evidence="1 2">
    <name type="scientific">Eumeta variegata</name>
    <name type="common">Bagworm moth</name>
    <name type="synonym">Eumeta japonica</name>
    <dbReference type="NCBI Taxonomy" id="151549"/>
    <lineage>
        <taxon>Eukaryota</taxon>
        <taxon>Metazoa</taxon>
        <taxon>Ecdysozoa</taxon>
        <taxon>Arthropoda</taxon>
        <taxon>Hexapoda</taxon>
        <taxon>Insecta</taxon>
        <taxon>Pterygota</taxon>
        <taxon>Neoptera</taxon>
        <taxon>Endopterygota</taxon>
        <taxon>Lepidoptera</taxon>
        <taxon>Glossata</taxon>
        <taxon>Ditrysia</taxon>
        <taxon>Tineoidea</taxon>
        <taxon>Psychidae</taxon>
        <taxon>Oiketicinae</taxon>
        <taxon>Eumeta</taxon>
    </lineage>
</organism>
<dbReference type="OrthoDB" id="8123886at2759"/>
<dbReference type="Proteomes" id="UP000299102">
    <property type="component" value="Unassembled WGS sequence"/>
</dbReference>
<comment type="caution">
    <text evidence="1">The sequence shown here is derived from an EMBL/GenBank/DDBJ whole genome shotgun (WGS) entry which is preliminary data.</text>
</comment>
<evidence type="ECO:0008006" key="3">
    <source>
        <dbReference type="Google" id="ProtNLM"/>
    </source>
</evidence>
<dbReference type="EMBL" id="BGZK01003454">
    <property type="protein sequence ID" value="GBP01488.1"/>
    <property type="molecule type" value="Genomic_DNA"/>
</dbReference>
<evidence type="ECO:0000313" key="1">
    <source>
        <dbReference type="EMBL" id="GBP01488.1"/>
    </source>
</evidence>
<protein>
    <recommendedName>
        <fullName evidence="3">Pre-C2HC domain-containing protein</fullName>
    </recommendedName>
</protein>
<name>A0A4C1SJX3_EUMVA</name>
<dbReference type="AlphaFoldDB" id="A0A4C1SJX3"/>
<keyword evidence="2" id="KW-1185">Reference proteome</keyword>
<evidence type="ECO:0000313" key="2">
    <source>
        <dbReference type="Proteomes" id="UP000299102"/>
    </source>
</evidence>
<reference evidence="1 2" key="1">
    <citation type="journal article" date="2019" name="Commun. Biol.">
        <title>The bagworm genome reveals a unique fibroin gene that provides high tensile strength.</title>
        <authorList>
            <person name="Kono N."/>
            <person name="Nakamura H."/>
            <person name="Ohtoshi R."/>
            <person name="Tomita M."/>
            <person name="Numata K."/>
            <person name="Arakawa K."/>
        </authorList>
    </citation>
    <scope>NUCLEOTIDE SEQUENCE [LARGE SCALE GENOMIC DNA]</scope>
</reference>
<gene>
    <name evidence="1" type="ORF">EVAR_22420_1</name>
</gene>
<proteinExistence type="predicted"/>
<accession>A0A4C1SJX3</accession>
<feature type="non-terminal residue" evidence="1">
    <location>
        <position position="80"/>
    </location>
</feature>
<sequence length="80" mass="9002">MRPRGGRKIKAVIRGIPTDFPVDKIQTDLCGQGFPVHSVHRLLPQRRLTIWLVLAVLPRTEEAKNIFNNLNMVCGLSGIQ</sequence>